<keyword evidence="3" id="KW-1185">Reference proteome</keyword>
<dbReference type="AlphaFoldDB" id="A0A9P7JB74"/>
<feature type="transmembrane region" description="Helical" evidence="1">
    <location>
        <begin position="18"/>
        <end position="35"/>
    </location>
</feature>
<evidence type="ECO:0000256" key="1">
    <source>
        <dbReference type="SAM" id="Phobius"/>
    </source>
</evidence>
<dbReference type="GeneID" id="64630212"/>
<keyword evidence="1" id="KW-0812">Transmembrane</keyword>
<reference evidence="2" key="1">
    <citation type="journal article" date="2020" name="New Phytol.">
        <title>Comparative genomics reveals dynamic genome evolution in host specialist ectomycorrhizal fungi.</title>
        <authorList>
            <person name="Lofgren L.A."/>
            <person name="Nguyen N.H."/>
            <person name="Vilgalys R."/>
            <person name="Ruytinx J."/>
            <person name="Liao H.L."/>
            <person name="Branco S."/>
            <person name="Kuo A."/>
            <person name="LaButti K."/>
            <person name="Lipzen A."/>
            <person name="Andreopoulos W."/>
            <person name="Pangilinan J."/>
            <person name="Riley R."/>
            <person name="Hundley H."/>
            <person name="Na H."/>
            <person name="Barry K."/>
            <person name="Grigoriev I.V."/>
            <person name="Stajich J.E."/>
            <person name="Kennedy P.G."/>
        </authorList>
    </citation>
    <scope>NUCLEOTIDE SEQUENCE</scope>
    <source>
        <strain evidence="2">MN1</strain>
    </source>
</reference>
<accession>A0A9P7JB74</accession>
<protein>
    <submittedName>
        <fullName evidence="2">Uncharacterized protein</fullName>
    </submittedName>
</protein>
<evidence type="ECO:0000313" key="3">
    <source>
        <dbReference type="Proteomes" id="UP000807769"/>
    </source>
</evidence>
<name>A0A9P7JB74_9AGAM</name>
<proteinExistence type="predicted"/>
<keyword evidence="1" id="KW-1133">Transmembrane helix</keyword>
<feature type="transmembrane region" description="Helical" evidence="1">
    <location>
        <begin position="47"/>
        <end position="68"/>
    </location>
</feature>
<comment type="caution">
    <text evidence="2">The sequence shown here is derived from an EMBL/GenBank/DDBJ whole genome shotgun (WGS) entry which is preliminary data.</text>
</comment>
<dbReference type="EMBL" id="JABBWG010000025">
    <property type="protein sequence ID" value="KAG1812888.1"/>
    <property type="molecule type" value="Genomic_DNA"/>
</dbReference>
<organism evidence="2 3">
    <name type="scientific">Suillus subaureus</name>
    <dbReference type="NCBI Taxonomy" id="48587"/>
    <lineage>
        <taxon>Eukaryota</taxon>
        <taxon>Fungi</taxon>
        <taxon>Dikarya</taxon>
        <taxon>Basidiomycota</taxon>
        <taxon>Agaricomycotina</taxon>
        <taxon>Agaricomycetes</taxon>
        <taxon>Agaricomycetidae</taxon>
        <taxon>Boletales</taxon>
        <taxon>Suillineae</taxon>
        <taxon>Suillaceae</taxon>
        <taxon>Suillus</taxon>
    </lineage>
</organism>
<sequence>MVHLLGKISLGLRPSRDVGIVFLGVYRIYICYKYMLTVAGSSFINQYFLLLAWVHIFAILMVILIHHWNDYLAGSYILYRVYIKANYSQDQ</sequence>
<evidence type="ECO:0000313" key="2">
    <source>
        <dbReference type="EMBL" id="KAG1812888.1"/>
    </source>
</evidence>
<dbReference type="RefSeq" id="XP_041190911.1">
    <property type="nucleotide sequence ID" value="XM_041336195.1"/>
</dbReference>
<keyword evidence="1" id="KW-0472">Membrane</keyword>
<dbReference type="Proteomes" id="UP000807769">
    <property type="component" value="Unassembled WGS sequence"/>
</dbReference>
<gene>
    <name evidence="2" type="ORF">BJ212DRAFT_1368747</name>
</gene>